<feature type="coiled-coil region" evidence="1">
    <location>
        <begin position="380"/>
        <end position="407"/>
    </location>
</feature>
<feature type="compositionally biased region" description="Low complexity" evidence="2">
    <location>
        <begin position="448"/>
        <end position="465"/>
    </location>
</feature>
<dbReference type="AlphaFoldDB" id="A0A023EVF0"/>
<proteinExistence type="evidence at transcript level"/>
<evidence type="ECO:0000313" key="3">
    <source>
        <dbReference type="EMBL" id="JAC12972.1"/>
    </source>
</evidence>
<feature type="coiled-coil region" evidence="1">
    <location>
        <begin position="323"/>
        <end position="350"/>
    </location>
</feature>
<feature type="region of interest" description="Disordered" evidence="2">
    <location>
        <begin position="1"/>
        <end position="44"/>
    </location>
</feature>
<name>A0A023EVF0_AEDAL</name>
<organism evidence="3">
    <name type="scientific">Aedes albopictus</name>
    <name type="common">Asian tiger mosquito</name>
    <name type="synonym">Stegomyia albopicta</name>
    <dbReference type="NCBI Taxonomy" id="7160"/>
    <lineage>
        <taxon>Eukaryota</taxon>
        <taxon>Metazoa</taxon>
        <taxon>Ecdysozoa</taxon>
        <taxon>Arthropoda</taxon>
        <taxon>Hexapoda</taxon>
        <taxon>Insecta</taxon>
        <taxon>Pterygota</taxon>
        <taxon>Neoptera</taxon>
        <taxon>Endopterygota</taxon>
        <taxon>Diptera</taxon>
        <taxon>Nematocera</taxon>
        <taxon>Culicoidea</taxon>
        <taxon>Culicidae</taxon>
        <taxon>Culicinae</taxon>
        <taxon>Aedini</taxon>
        <taxon>Aedes</taxon>
        <taxon>Stegomyia</taxon>
    </lineage>
</organism>
<feature type="region of interest" description="Disordered" evidence="2">
    <location>
        <begin position="411"/>
        <end position="499"/>
    </location>
</feature>
<evidence type="ECO:0000256" key="2">
    <source>
        <dbReference type="SAM" id="MobiDB-lite"/>
    </source>
</evidence>
<feature type="compositionally biased region" description="Basic and acidic residues" evidence="2">
    <location>
        <begin position="61"/>
        <end position="74"/>
    </location>
</feature>
<keyword evidence="3" id="KW-0418">Kinase</keyword>
<dbReference type="VEuPathDB" id="VectorBase:AALC636_021839"/>
<sequence>MADCEGLHKQQPKADNGSPSGASGLSKAKVEQNRNSSHTCDSEKVTLYLSGQKASEYQSKMSEKGRKDSAESREVVAIRRSANVIKCDSDKEINSLKRKKVPSVSHPENASVEEQEQTYASVVKQTDKENVQPTTTTPSTSAVGVNTGSSSNKRMKMDPLNSGDGKIVASKPPIPPKPDGTRPSTHHHHSSSEKGTGKSKKQVVSDAHNALTVQKLLAQNEQMRLEINELRSNLSTERNAVRVLRAQNESDLRRTKTENKKLQEALSHQKRHSSSSGPTGPASPTSSAPSPPKRPNRAGTGVSSSATSSDENVGQVNPTTTSIHQLNLDILKLNQELSAIRETNKFLEEKIQISSEAERRKASDIRVQRDLHELRLTQLTKSAKSEIQRLLEELKSKDRNIGLLRKEISALQGTAGGGGGGAPKKERKAAKNSAQQSLEMRKLRESESSCSGTISKSTSHSSIQSVCDEPEQNADADADPVAAPAKQQSTTLNSNHNQLPITPSSETTTHCNIGGDSSSSIDCCHPTTSYNPATKLVNTCTSPLELETTTCGDDDDASEPHESRTMEAHNDDLHASVRLVSHLNDGDVLSHASPLVV</sequence>
<feature type="compositionally biased region" description="Polar residues" evidence="2">
    <location>
        <begin position="131"/>
        <end position="152"/>
    </location>
</feature>
<accession>A0A023EVF0</accession>
<keyword evidence="1" id="KW-0175">Coiled coil</keyword>
<evidence type="ECO:0000256" key="1">
    <source>
        <dbReference type="SAM" id="Coils"/>
    </source>
</evidence>
<dbReference type="GO" id="GO:0016301">
    <property type="term" value="F:kinase activity"/>
    <property type="evidence" value="ECO:0007669"/>
    <property type="project" value="UniProtKB-KW"/>
</dbReference>
<dbReference type="VEuPathDB" id="VectorBase:AALFPA_076811"/>
<keyword evidence="3" id="KW-0808">Transferase</keyword>
<dbReference type="VEuPathDB" id="VectorBase:AALF004352"/>
<feature type="non-terminal residue" evidence="3">
    <location>
        <position position="597"/>
    </location>
</feature>
<feature type="compositionally biased region" description="Low complexity" evidence="2">
    <location>
        <begin position="274"/>
        <end position="288"/>
    </location>
</feature>
<feature type="region of interest" description="Disordered" evidence="2">
    <location>
        <begin position="55"/>
        <end position="74"/>
    </location>
</feature>
<feature type="compositionally biased region" description="Low complexity" evidence="2">
    <location>
        <begin position="298"/>
        <end position="309"/>
    </location>
</feature>
<reference evidence="3" key="1">
    <citation type="journal article" date="2014" name="PLoS Negl. Trop. Dis.">
        <title>Identification and characterization of seminal fluid proteins in the Asian tiger mosquito, Aedes albopictus.</title>
        <authorList>
            <person name="Boes K.E."/>
            <person name="Ribeiro J.M."/>
            <person name="Wong A."/>
            <person name="Harrington L.C."/>
            <person name="Wolfner M.F."/>
            <person name="Sirot L.K."/>
        </authorList>
    </citation>
    <scope>NUCLEOTIDE SEQUENCE</scope>
    <source>
        <tissue evidence="3">Reproductive organs</tissue>
    </source>
</reference>
<feature type="compositionally biased region" description="Polar residues" evidence="2">
    <location>
        <begin position="486"/>
        <end position="499"/>
    </location>
</feature>
<feature type="region of interest" description="Disordered" evidence="2">
    <location>
        <begin position="91"/>
        <end position="207"/>
    </location>
</feature>
<protein>
    <submittedName>
        <fullName evidence="3">Putative janus kinase and microtubule-interacting protein 3</fullName>
    </submittedName>
</protein>
<feature type="compositionally biased region" description="Basic and acidic residues" evidence="2">
    <location>
        <begin position="248"/>
        <end position="263"/>
    </location>
</feature>
<feature type="compositionally biased region" description="Acidic residues" evidence="2">
    <location>
        <begin position="468"/>
        <end position="478"/>
    </location>
</feature>
<feature type="region of interest" description="Disordered" evidence="2">
    <location>
        <begin position="245"/>
        <end position="318"/>
    </location>
</feature>
<dbReference type="EMBL" id="GAPW01000626">
    <property type="protein sequence ID" value="JAC12972.1"/>
    <property type="molecule type" value="mRNA"/>
</dbReference>
<dbReference type="VEuPathDB" id="VectorBase:AALF003944"/>